<comment type="subunit">
    <text evidence="6 8">Monomer.</text>
</comment>
<dbReference type="EC" id="2.7.4.3" evidence="6 8"/>
<evidence type="ECO:0000256" key="6">
    <source>
        <dbReference type="HAMAP-Rule" id="MF_00235"/>
    </source>
</evidence>
<comment type="caution">
    <text evidence="10">The sequence shown here is derived from an EMBL/GenBank/DDBJ whole genome shotgun (WGS) entry which is preliminary data.</text>
</comment>
<dbReference type="Proteomes" id="UP000051999">
    <property type="component" value="Unassembled WGS sequence"/>
</dbReference>
<keyword evidence="2 6" id="KW-0545">Nucleotide biosynthesis</keyword>
<feature type="region of interest" description="NMP" evidence="6">
    <location>
        <begin position="32"/>
        <end position="61"/>
    </location>
</feature>
<comment type="catalytic activity">
    <reaction evidence="6 8">
        <text>AMP + ATP = 2 ADP</text>
        <dbReference type="Rhea" id="RHEA:12973"/>
        <dbReference type="ChEBI" id="CHEBI:30616"/>
        <dbReference type="ChEBI" id="CHEBI:456215"/>
        <dbReference type="ChEBI" id="CHEBI:456216"/>
        <dbReference type="EC" id="2.7.4.3"/>
    </reaction>
</comment>
<keyword evidence="6" id="KW-0963">Cytoplasm</keyword>
<dbReference type="InterPro" id="IPR007862">
    <property type="entry name" value="Adenylate_kinase_lid-dom"/>
</dbReference>
<dbReference type="NCBIfam" id="NF001381">
    <property type="entry name" value="PRK00279.1-3"/>
    <property type="match status" value="1"/>
</dbReference>
<feature type="binding site" evidence="6">
    <location>
        <position position="38"/>
    </location>
    <ligand>
        <name>AMP</name>
        <dbReference type="ChEBI" id="CHEBI:456215"/>
    </ligand>
</feature>
<accession>A0A0R1RHM0</accession>
<dbReference type="InterPro" id="IPR000850">
    <property type="entry name" value="Adenylat/UMP-CMP_kin"/>
</dbReference>
<dbReference type="RefSeq" id="WP_017262671.1">
    <property type="nucleotide sequence ID" value="NZ_AZFF01000004.1"/>
</dbReference>
<dbReference type="OrthoDB" id="9805030at2"/>
<dbReference type="PANTHER" id="PTHR23359">
    <property type="entry name" value="NUCLEOTIDE KINASE"/>
    <property type="match status" value="1"/>
</dbReference>
<evidence type="ECO:0000259" key="9">
    <source>
        <dbReference type="Pfam" id="PF05191"/>
    </source>
</evidence>
<dbReference type="UniPathway" id="UPA00588">
    <property type="reaction ID" value="UER00649"/>
</dbReference>
<gene>
    <name evidence="6" type="primary">adk</name>
    <name evidence="10" type="ORF">FD35_GL002017</name>
</gene>
<reference evidence="10 11" key="1">
    <citation type="journal article" date="2015" name="Genome Announc.">
        <title>Expanding the biotechnology potential of lactobacilli through comparative genomics of 213 strains and associated genera.</title>
        <authorList>
            <person name="Sun Z."/>
            <person name="Harris H.M."/>
            <person name="McCann A."/>
            <person name="Guo C."/>
            <person name="Argimon S."/>
            <person name="Zhang W."/>
            <person name="Yang X."/>
            <person name="Jeffery I.B."/>
            <person name="Cooney J.C."/>
            <person name="Kagawa T.F."/>
            <person name="Liu W."/>
            <person name="Song Y."/>
            <person name="Salvetti E."/>
            <person name="Wrobel A."/>
            <person name="Rasinkangas P."/>
            <person name="Parkhill J."/>
            <person name="Rea M.C."/>
            <person name="O'Sullivan O."/>
            <person name="Ritari J."/>
            <person name="Douillard F.P."/>
            <person name="Paul Ross R."/>
            <person name="Yang R."/>
            <person name="Briner A.E."/>
            <person name="Felis G.E."/>
            <person name="de Vos W.M."/>
            <person name="Barrangou R."/>
            <person name="Klaenhammer T.R."/>
            <person name="Caufield P.W."/>
            <person name="Cui Y."/>
            <person name="Zhang H."/>
            <person name="O'Toole P.W."/>
        </authorList>
    </citation>
    <scope>NUCLEOTIDE SEQUENCE [LARGE SCALE GENOMIC DNA]</scope>
    <source>
        <strain evidence="10 11">DSM 15814</strain>
    </source>
</reference>
<dbReference type="NCBIfam" id="NF001380">
    <property type="entry name" value="PRK00279.1-2"/>
    <property type="match status" value="1"/>
</dbReference>
<dbReference type="SUPFAM" id="SSF52540">
    <property type="entry name" value="P-loop containing nucleoside triphosphate hydrolases"/>
    <property type="match status" value="1"/>
</dbReference>
<dbReference type="PATRIC" id="fig|1114972.6.peg.2062"/>
<dbReference type="InterPro" id="IPR006259">
    <property type="entry name" value="Adenyl_kin_sub"/>
</dbReference>
<feature type="binding site" evidence="6">
    <location>
        <position position="33"/>
    </location>
    <ligand>
        <name>AMP</name>
        <dbReference type="ChEBI" id="CHEBI:456215"/>
    </ligand>
</feature>
<feature type="binding site" evidence="6">
    <location>
        <begin position="59"/>
        <end position="61"/>
    </location>
    <ligand>
        <name>AMP</name>
        <dbReference type="ChEBI" id="CHEBI:456215"/>
    </ligand>
</feature>
<dbReference type="Gene3D" id="3.40.50.300">
    <property type="entry name" value="P-loop containing nucleotide triphosphate hydrolases"/>
    <property type="match status" value="1"/>
</dbReference>
<feature type="binding site" evidence="6">
    <location>
        <position position="156"/>
    </location>
    <ligand>
        <name>Zn(2+)</name>
        <dbReference type="ChEBI" id="CHEBI:29105"/>
        <note>structural</note>
    </ligand>
</feature>
<feature type="binding site" evidence="6">
    <location>
        <position position="130"/>
    </location>
    <ligand>
        <name>ATP</name>
        <dbReference type="ChEBI" id="CHEBI:30616"/>
    </ligand>
</feature>
<dbReference type="GO" id="GO:0005524">
    <property type="term" value="F:ATP binding"/>
    <property type="evidence" value="ECO:0007669"/>
    <property type="project" value="UniProtKB-UniRule"/>
</dbReference>
<dbReference type="GO" id="GO:0004017">
    <property type="term" value="F:AMP kinase activity"/>
    <property type="evidence" value="ECO:0007669"/>
    <property type="project" value="UniProtKB-UniRule"/>
</dbReference>
<feature type="binding site" evidence="6">
    <location>
        <position position="203"/>
    </location>
    <ligand>
        <name>ATP</name>
        <dbReference type="ChEBI" id="CHEBI:30616"/>
    </ligand>
</feature>
<protein>
    <recommendedName>
        <fullName evidence="6 8">Adenylate kinase</fullName>
        <shortName evidence="6">AK</shortName>
        <ecNumber evidence="6 8">2.7.4.3</ecNumber>
    </recommendedName>
    <alternativeName>
        <fullName evidence="6">ATP-AMP transphosphorylase</fullName>
    </alternativeName>
    <alternativeName>
        <fullName evidence="6">ATP:AMP phosphotransferase</fullName>
    </alternativeName>
    <alternativeName>
        <fullName evidence="6">Adenylate monophosphate kinase</fullName>
    </alternativeName>
</protein>
<feature type="binding site" evidence="6">
    <location>
        <begin position="88"/>
        <end position="91"/>
    </location>
    <ligand>
        <name>AMP</name>
        <dbReference type="ChEBI" id="CHEBI:456215"/>
    </ligand>
</feature>
<evidence type="ECO:0000256" key="3">
    <source>
        <dbReference type="ARBA" id="ARBA00022741"/>
    </source>
</evidence>
<dbReference type="Pfam" id="PF05191">
    <property type="entry name" value="ADK_lid"/>
    <property type="match status" value="1"/>
</dbReference>
<dbReference type="FunFam" id="3.40.50.300:FF:000106">
    <property type="entry name" value="Adenylate kinase mitochondrial"/>
    <property type="match status" value="1"/>
</dbReference>
<dbReference type="PRINTS" id="PR00094">
    <property type="entry name" value="ADENYLTKNASE"/>
</dbReference>
<keyword evidence="11" id="KW-1185">Reference proteome</keyword>
<evidence type="ECO:0000256" key="4">
    <source>
        <dbReference type="ARBA" id="ARBA00022777"/>
    </source>
</evidence>
<dbReference type="InterPro" id="IPR027417">
    <property type="entry name" value="P-loop_NTPase"/>
</dbReference>
<dbReference type="EMBL" id="AZFF01000004">
    <property type="protein sequence ID" value="KRL56381.1"/>
    <property type="molecule type" value="Genomic_DNA"/>
</dbReference>
<comment type="pathway">
    <text evidence="6">Purine metabolism; AMP biosynthesis via salvage pathway; AMP from ADP: step 1/1.</text>
</comment>
<dbReference type="GO" id="GO:0044209">
    <property type="term" value="P:AMP salvage"/>
    <property type="evidence" value="ECO:0007669"/>
    <property type="project" value="UniProtKB-UniRule"/>
</dbReference>
<comment type="subcellular location">
    <subcellularLocation>
        <location evidence="6 8">Cytoplasm</location>
    </subcellularLocation>
</comment>
<evidence type="ECO:0000256" key="1">
    <source>
        <dbReference type="ARBA" id="ARBA00022679"/>
    </source>
</evidence>
<dbReference type="Pfam" id="PF00406">
    <property type="entry name" value="ADK"/>
    <property type="match status" value="1"/>
</dbReference>
<evidence type="ECO:0000256" key="5">
    <source>
        <dbReference type="ARBA" id="ARBA00022840"/>
    </source>
</evidence>
<keyword evidence="3 6" id="KW-0547">Nucleotide-binding</keyword>
<comment type="caution">
    <text evidence="6">Lacks conserved residue(s) required for the propagation of feature annotation.</text>
</comment>
<feature type="binding site" evidence="6">
    <location>
        <begin position="12"/>
        <end position="17"/>
    </location>
    <ligand>
        <name>ATP</name>
        <dbReference type="ChEBI" id="CHEBI:30616"/>
    </ligand>
</feature>
<keyword evidence="4 6" id="KW-0418">Kinase</keyword>
<dbReference type="PROSITE" id="PS00113">
    <property type="entry name" value="ADENYLATE_KINASE"/>
    <property type="match status" value="1"/>
</dbReference>
<comment type="domain">
    <text evidence="6">Consists of three domains, a large central CORE domain and two small peripheral domains, NMPbind and LID, which undergo movements during catalysis. The LID domain closes over the site of phosphoryl transfer upon ATP binding. Assembling and dissambling the active center during each catalytic cycle provides an effective means to prevent ATP hydrolysis. Some bacteria have evolved a zinc-coordinating structure that stabilizes the LID domain.</text>
</comment>
<evidence type="ECO:0000256" key="8">
    <source>
        <dbReference type="RuleBase" id="RU003331"/>
    </source>
</evidence>
<dbReference type="STRING" id="1114972.FD35_GL002017"/>
<dbReference type="eggNOG" id="COG0563">
    <property type="taxonomic scope" value="Bacteria"/>
</dbReference>
<dbReference type="CDD" id="cd01428">
    <property type="entry name" value="ADK"/>
    <property type="match status" value="1"/>
</dbReference>
<feature type="binding site" evidence="6">
    <location>
        <position position="164"/>
    </location>
    <ligand>
        <name>AMP</name>
        <dbReference type="ChEBI" id="CHEBI:456215"/>
    </ligand>
</feature>
<sequence length="221" mass="24580">MAFNLILMGLPGAGKGTQAQKIDEKYQVPHISTGDIFREAMANKTEMGLAAKAYIDKGELVPDEVTNGIVRDRLSQQDVLTNGFMLDGYPRNLDQAAALDKMLADSDRHLDAVINIDVEPSVLVDRLSARYICRVCGATYNRISNPTKVEGTCDVCGSHDFYQRDDDKPETVKNRLAVNIKMNTPLVDYYKNQNVLHTINGERDIDLVFKDVADVLQSVND</sequence>
<dbReference type="NCBIfam" id="TIGR01351">
    <property type="entry name" value="adk"/>
    <property type="match status" value="1"/>
</dbReference>
<comment type="function">
    <text evidence="6">Catalyzes the reversible transfer of the terminal phosphate group between ATP and AMP. Plays an important role in cellular energy homeostasis and in adenine nucleotide metabolism.</text>
</comment>
<evidence type="ECO:0000313" key="11">
    <source>
        <dbReference type="Proteomes" id="UP000051999"/>
    </source>
</evidence>
<evidence type="ECO:0000313" key="10">
    <source>
        <dbReference type="EMBL" id="KRL56381.1"/>
    </source>
</evidence>
<feature type="binding site" evidence="6">
    <location>
        <position position="153"/>
    </location>
    <ligand>
        <name>Zn(2+)</name>
        <dbReference type="ChEBI" id="CHEBI:29105"/>
        <note>structural</note>
    </ligand>
</feature>
<keyword evidence="1 6" id="KW-0808">Transferase</keyword>
<feature type="domain" description="Adenylate kinase active site lid" evidence="9">
    <location>
        <begin position="130"/>
        <end position="166"/>
    </location>
</feature>
<evidence type="ECO:0000256" key="7">
    <source>
        <dbReference type="RuleBase" id="RU003330"/>
    </source>
</evidence>
<feature type="binding site" evidence="6">
    <location>
        <position position="136"/>
    </location>
    <ligand>
        <name>Zn(2+)</name>
        <dbReference type="ChEBI" id="CHEBI:29105"/>
        <note>structural</note>
    </ligand>
</feature>
<feature type="binding site" evidence="6">
    <location>
        <position position="133"/>
    </location>
    <ligand>
        <name>Zn(2+)</name>
        <dbReference type="ChEBI" id="CHEBI:29105"/>
        <note>structural</note>
    </ligand>
</feature>
<dbReference type="AlphaFoldDB" id="A0A0R1RHM0"/>
<feature type="binding site" evidence="6">
    <location>
        <position position="95"/>
    </location>
    <ligand>
        <name>AMP</name>
        <dbReference type="ChEBI" id="CHEBI:456215"/>
    </ligand>
</feature>
<feature type="binding site" evidence="6">
    <location>
        <begin position="139"/>
        <end position="140"/>
    </location>
    <ligand>
        <name>ATP</name>
        <dbReference type="ChEBI" id="CHEBI:30616"/>
    </ligand>
</feature>
<evidence type="ECO:0000256" key="2">
    <source>
        <dbReference type="ARBA" id="ARBA00022727"/>
    </source>
</evidence>
<keyword evidence="6" id="KW-0862">Zinc</keyword>
<keyword evidence="5 6" id="KW-0067">ATP-binding</keyword>
<organism evidence="10 11">
    <name type="scientific">Furfurilactobacillus rossiae DSM 15814</name>
    <dbReference type="NCBI Taxonomy" id="1114972"/>
    <lineage>
        <taxon>Bacteria</taxon>
        <taxon>Bacillati</taxon>
        <taxon>Bacillota</taxon>
        <taxon>Bacilli</taxon>
        <taxon>Lactobacillales</taxon>
        <taxon>Lactobacillaceae</taxon>
        <taxon>Furfurilactobacillus</taxon>
    </lineage>
</organism>
<proteinExistence type="inferred from homology"/>
<dbReference type="GO" id="GO:0005737">
    <property type="term" value="C:cytoplasm"/>
    <property type="evidence" value="ECO:0007669"/>
    <property type="project" value="UniProtKB-SubCell"/>
</dbReference>
<dbReference type="GO" id="GO:0008270">
    <property type="term" value="F:zinc ion binding"/>
    <property type="evidence" value="ECO:0007669"/>
    <property type="project" value="UniProtKB-UniRule"/>
</dbReference>
<keyword evidence="6" id="KW-0479">Metal-binding</keyword>
<comment type="similarity">
    <text evidence="6 7">Belongs to the adenylate kinase family.</text>
</comment>
<name>A0A0R1RHM0_9LACO</name>
<dbReference type="InterPro" id="IPR033690">
    <property type="entry name" value="Adenylat_kinase_CS"/>
</dbReference>
<dbReference type="HAMAP" id="MF_00235">
    <property type="entry name" value="Adenylate_kinase_Adk"/>
    <property type="match status" value="1"/>
</dbReference>
<feature type="binding site" evidence="6">
    <location>
        <position position="175"/>
    </location>
    <ligand>
        <name>AMP</name>
        <dbReference type="ChEBI" id="CHEBI:456215"/>
    </ligand>
</feature>